<proteinExistence type="predicted"/>
<sequence>THWVLKLFNSFCLYFILSINPSIPPFVCPELGRGAAASAGRNRGFPWPSDRLS</sequence>
<reference evidence="2" key="2">
    <citation type="submission" date="2016-06" db="EMBL/GenBank/DDBJ databases">
        <title>The genome of a short-lived fish provides insights into sex chromosome evolution and the genetic control of aging.</title>
        <authorList>
            <person name="Reichwald K."/>
            <person name="Felder M."/>
            <person name="Petzold A."/>
            <person name="Koch P."/>
            <person name="Groth M."/>
            <person name="Platzer M."/>
        </authorList>
    </citation>
    <scope>NUCLEOTIDE SEQUENCE</scope>
    <source>
        <tissue evidence="2">Brain</tissue>
    </source>
</reference>
<feature type="chain" id="PRO_5008371533" evidence="1">
    <location>
        <begin position="19"/>
        <end position="53"/>
    </location>
</feature>
<organism evidence="2">
    <name type="scientific">Nothobranchius kuhntae</name>
    <name type="common">Beira killifish</name>
    <dbReference type="NCBI Taxonomy" id="321403"/>
    <lineage>
        <taxon>Eukaryota</taxon>
        <taxon>Metazoa</taxon>
        <taxon>Chordata</taxon>
        <taxon>Craniata</taxon>
        <taxon>Vertebrata</taxon>
        <taxon>Euteleostomi</taxon>
        <taxon>Actinopterygii</taxon>
        <taxon>Neopterygii</taxon>
        <taxon>Teleostei</taxon>
        <taxon>Neoteleostei</taxon>
        <taxon>Acanthomorphata</taxon>
        <taxon>Ovalentaria</taxon>
        <taxon>Atherinomorphae</taxon>
        <taxon>Cyprinodontiformes</taxon>
        <taxon>Nothobranchiidae</taxon>
        <taxon>Nothobranchius</taxon>
    </lineage>
</organism>
<feature type="non-terminal residue" evidence="2">
    <location>
        <position position="53"/>
    </location>
</feature>
<feature type="non-terminal residue" evidence="2">
    <location>
        <position position="1"/>
    </location>
</feature>
<keyword evidence="1" id="KW-0732">Signal</keyword>
<reference evidence="2" key="1">
    <citation type="submission" date="2016-05" db="EMBL/GenBank/DDBJ databases">
        <authorList>
            <person name="Lavstsen T."/>
            <person name="Jespersen J.S."/>
        </authorList>
    </citation>
    <scope>NUCLEOTIDE SEQUENCE</scope>
    <source>
        <tissue evidence="2">Brain</tissue>
    </source>
</reference>
<evidence type="ECO:0000313" key="2">
    <source>
        <dbReference type="EMBL" id="SBQ88157.1"/>
    </source>
</evidence>
<protein>
    <submittedName>
        <fullName evidence="2">Midnolin</fullName>
    </submittedName>
</protein>
<dbReference type="AlphaFoldDB" id="A0A1A8HVM6"/>
<name>A0A1A8HVM6_NOTKU</name>
<feature type="signal peptide" evidence="1">
    <location>
        <begin position="1"/>
        <end position="18"/>
    </location>
</feature>
<gene>
    <name evidence="2" type="primary">MIDN</name>
</gene>
<accession>A0A1A8HVM6</accession>
<dbReference type="EMBL" id="HAED01002312">
    <property type="protein sequence ID" value="SBQ88157.1"/>
    <property type="molecule type" value="Transcribed_RNA"/>
</dbReference>
<evidence type="ECO:0000256" key="1">
    <source>
        <dbReference type="SAM" id="SignalP"/>
    </source>
</evidence>